<dbReference type="InterPro" id="IPR029063">
    <property type="entry name" value="SAM-dependent_MTases_sf"/>
</dbReference>
<dbReference type="Gene3D" id="3.40.50.150">
    <property type="entry name" value="Vaccinia Virus protein VP39"/>
    <property type="match status" value="1"/>
</dbReference>
<proteinExistence type="predicted"/>
<dbReference type="EMBL" id="CAEZYR010000013">
    <property type="protein sequence ID" value="CAB4732387.1"/>
    <property type="molecule type" value="Genomic_DNA"/>
</dbReference>
<accession>A0A6J7ADV2</accession>
<keyword evidence="2" id="KW-0698">rRNA processing</keyword>
<dbReference type="PANTHER" id="PTHR31760:SF0">
    <property type="entry name" value="S-ADENOSYL-L-METHIONINE-DEPENDENT METHYLTRANSFERASES SUPERFAMILY PROTEIN"/>
    <property type="match status" value="1"/>
</dbReference>
<dbReference type="Pfam" id="PF02527">
    <property type="entry name" value="GidB"/>
    <property type="match status" value="1"/>
</dbReference>
<evidence type="ECO:0000256" key="3">
    <source>
        <dbReference type="ARBA" id="ARBA00022679"/>
    </source>
</evidence>
<evidence type="ECO:0000256" key="2">
    <source>
        <dbReference type="ARBA" id="ARBA00022552"/>
    </source>
</evidence>
<dbReference type="EMBL" id="CAFABA010000055">
    <property type="protein sequence ID" value="CAB4830993.1"/>
    <property type="molecule type" value="Genomic_DNA"/>
</dbReference>
<evidence type="ECO:0000313" key="5">
    <source>
        <dbReference type="EMBL" id="CAB4830993.1"/>
    </source>
</evidence>
<evidence type="ECO:0000256" key="1">
    <source>
        <dbReference type="ARBA" id="ARBA00022490"/>
    </source>
</evidence>
<keyword evidence="3" id="KW-0808">Transferase</keyword>
<organism evidence="5">
    <name type="scientific">freshwater metagenome</name>
    <dbReference type="NCBI Taxonomy" id="449393"/>
    <lineage>
        <taxon>unclassified sequences</taxon>
        <taxon>metagenomes</taxon>
        <taxon>ecological metagenomes</taxon>
    </lineage>
</organism>
<dbReference type="GO" id="GO:0070043">
    <property type="term" value="F:rRNA (guanine-N7-)-methyltransferase activity"/>
    <property type="evidence" value="ECO:0007669"/>
    <property type="project" value="TreeGrafter"/>
</dbReference>
<dbReference type="InterPro" id="IPR003682">
    <property type="entry name" value="rRNA_ssu_MeTfrase_G"/>
</dbReference>
<protein>
    <submittedName>
        <fullName evidence="5">Unannotated protein</fullName>
    </submittedName>
</protein>
<dbReference type="PANTHER" id="PTHR31760">
    <property type="entry name" value="S-ADENOSYL-L-METHIONINE-DEPENDENT METHYLTRANSFERASES SUPERFAMILY PROTEIN"/>
    <property type="match status" value="1"/>
</dbReference>
<reference evidence="5" key="1">
    <citation type="submission" date="2020-05" db="EMBL/GenBank/DDBJ databases">
        <authorList>
            <person name="Chiriac C."/>
            <person name="Salcher M."/>
            <person name="Ghai R."/>
            <person name="Kavagutti S V."/>
        </authorList>
    </citation>
    <scope>NUCLEOTIDE SEQUENCE</scope>
</reference>
<dbReference type="SUPFAM" id="SSF53335">
    <property type="entry name" value="S-adenosyl-L-methionine-dependent methyltransferases"/>
    <property type="match status" value="1"/>
</dbReference>
<evidence type="ECO:0000313" key="6">
    <source>
        <dbReference type="EMBL" id="CAB4910653.1"/>
    </source>
</evidence>
<dbReference type="GO" id="GO:0005829">
    <property type="term" value="C:cytosol"/>
    <property type="evidence" value="ECO:0007669"/>
    <property type="project" value="TreeGrafter"/>
</dbReference>
<dbReference type="EMBL" id="CAFBMH010000050">
    <property type="protein sequence ID" value="CAB4910653.1"/>
    <property type="molecule type" value="Genomic_DNA"/>
</dbReference>
<evidence type="ECO:0000313" key="4">
    <source>
        <dbReference type="EMBL" id="CAB4732387.1"/>
    </source>
</evidence>
<dbReference type="AlphaFoldDB" id="A0A6J7ADV2"/>
<gene>
    <name evidence="4" type="ORF">UFOPK2754_00570</name>
    <name evidence="5" type="ORF">UFOPK3139_01464</name>
    <name evidence="6" type="ORF">UFOPK3543_01479</name>
</gene>
<name>A0A6J7ADV2_9ZZZZ</name>
<keyword evidence="1" id="KW-0963">Cytoplasm</keyword>
<sequence length="205" mass="21890">MTGSPMSEQLFWCLREAQRTGSVGSGALEDHLEQAAGYFASGGPPGGVCVDLGSGGGLPALPLALAYPTTSWTLVEAWERRAALLRRFVRLLELTGRVSVVHDRAERAARGSLRGAADVVTARSFGPAAVTLECAAPLVRVGGHIVLSVREAEAPWPIDQLEQLGLGAGTDWQAGRFHYRCVESLAQCPEKYPRRPGQAEKAPLF</sequence>